<evidence type="ECO:0000313" key="10">
    <source>
        <dbReference type="EMBL" id="CAG5020611.1"/>
    </source>
</evidence>
<comment type="caution">
    <text evidence="10">The sequence shown here is derived from an EMBL/GenBank/DDBJ whole genome shotgun (WGS) entry which is preliminary data.</text>
</comment>
<keyword evidence="6" id="KW-0472">Membrane</keyword>
<keyword evidence="7" id="KW-0325">Glycoprotein</keyword>
<proteinExistence type="predicted"/>
<dbReference type="OrthoDB" id="75169at2759"/>
<dbReference type="AlphaFoldDB" id="A0A8S3XE77"/>
<evidence type="ECO:0000256" key="1">
    <source>
        <dbReference type="ARBA" id="ARBA00004589"/>
    </source>
</evidence>
<gene>
    <name evidence="10" type="ORF">PAPOLLO_LOCUS17319</name>
</gene>
<keyword evidence="11" id="KW-1185">Reference proteome</keyword>
<keyword evidence="8" id="KW-0449">Lipoprotein</keyword>
<comment type="subcellular location">
    <subcellularLocation>
        <location evidence="1">Membrane</location>
        <topology evidence="1">Lipid-anchor</topology>
        <topology evidence="1">GPI-anchor</topology>
    </subcellularLocation>
</comment>
<dbReference type="PANTHER" id="PTHR33562:SF2">
    <property type="entry name" value="PROTEIN QUIVER"/>
    <property type="match status" value="1"/>
</dbReference>
<dbReference type="GO" id="GO:0030431">
    <property type="term" value="P:sleep"/>
    <property type="evidence" value="ECO:0007669"/>
    <property type="project" value="InterPro"/>
</dbReference>
<name>A0A8S3XE77_PARAO</name>
<dbReference type="CDD" id="cd23593">
    <property type="entry name" value="TFP_LU_ECD_Twit"/>
    <property type="match status" value="1"/>
</dbReference>
<evidence type="ECO:0000256" key="7">
    <source>
        <dbReference type="ARBA" id="ARBA00023180"/>
    </source>
</evidence>
<dbReference type="PANTHER" id="PTHR33562">
    <property type="entry name" value="ATILLA, ISOFORM B-RELATED-RELATED"/>
    <property type="match status" value="1"/>
</dbReference>
<evidence type="ECO:0000256" key="9">
    <source>
        <dbReference type="SAM" id="SignalP"/>
    </source>
</evidence>
<organism evidence="10 11">
    <name type="scientific">Parnassius apollo</name>
    <name type="common">Apollo butterfly</name>
    <name type="synonym">Papilio apollo</name>
    <dbReference type="NCBI Taxonomy" id="110799"/>
    <lineage>
        <taxon>Eukaryota</taxon>
        <taxon>Metazoa</taxon>
        <taxon>Ecdysozoa</taxon>
        <taxon>Arthropoda</taxon>
        <taxon>Hexapoda</taxon>
        <taxon>Insecta</taxon>
        <taxon>Pterygota</taxon>
        <taxon>Neoptera</taxon>
        <taxon>Endopterygota</taxon>
        <taxon>Lepidoptera</taxon>
        <taxon>Glossata</taxon>
        <taxon>Ditrysia</taxon>
        <taxon>Papilionoidea</taxon>
        <taxon>Papilionidae</taxon>
        <taxon>Parnassiinae</taxon>
        <taxon>Parnassini</taxon>
        <taxon>Parnassius</taxon>
        <taxon>Parnassius</taxon>
    </lineage>
</organism>
<keyword evidence="5" id="KW-1133">Transmembrane helix</keyword>
<dbReference type="Proteomes" id="UP000691718">
    <property type="component" value="Unassembled WGS sequence"/>
</dbReference>
<dbReference type="Pfam" id="PF17064">
    <property type="entry name" value="QVR"/>
    <property type="match status" value="1"/>
</dbReference>
<feature type="signal peptide" evidence="9">
    <location>
        <begin position="1"/>
        <end position="22"/>
    </location>
</feature>
<dbReference type="InterPro" id="IPR031424">
    <property type="entry name" value="QVR-like"/>
</dbReference>
<keyword evidence="3" id="KW-0812">Transmembrane</keyword>
<evidence type="ECO:0000313" key="11">
    <source>
        <dbReference type="Proteomes" id="UP000691718"/>
    </source>
</evidence>
<dbReference type="GO" id="GO:0098552">
    <property type="term" value="C:side of membrane"/>
    <property type="evidence" value="ECO:0007669"/>
    <property type="project" value="UniProtKB-KW"/>
</dbReference>
<evidence type="ECO:0000256" key="5">
    <source>
        <dbReference type="ARBA" id="ARBA00022989"/>
    </source>
</evidence>
<sequence length="149" mass="16475">MAKIAFIVPVVLFAFFVQYGESVRCWTCSSDLNPLCNDPFLAGQTENSYLFRLENCDATSAVSYPYLTSSVSACKKQKKFVRGEMVISRGCTWKRRDDYTNTCPSTSSSSYNEVTSFCETCQYDGCNGASAITKTIALLVAPIGLLLFK</sequence>
<feature type="chain" id="PRO_5035779451" evidence="9">
    <location>
        <begin position="23"/>
        <end position="149"/>
    </location>
</feature>
<reference evidence="10" key="1">
    <citation type="submission" date="2021-04" db="EMBL/GenBank/DDBJ databases">
        <authorList>
            <person name="Tunstrom K."/>
        </authorList>
    </citation>
    <scope>NUCLEOTIDE SEQUENCE</scope>
</reference>
<accession>A0A8S3XE77</accession>
<evidence type="ECO:0000256" key="6">
    <source>
        <dbReference type="ARBA" id="ARBA00023136"/>
    </source>
</evidence>
<keyword evidence="2" id="KW-0336">GPI-anchor</keyword>
<evidence type="ECO:0000256" key="2">
    <source>
        <dbReference type="ARBA" id="ARBA00022622"/>
    </source>
</evidence>
<dbReference type="EMBL" id="CAJQZP010001137">
    <property type="protein sequence ID" value="CAG5020611.1"/>
    <property type="molecule type" value="Genomic_DNA"/>
</dbReference>
<keyword evidence="4 9" id="KW-0732">Signal</keyword>
<dbReference type="GO" id="GO:0032222">
    <property type="term" value="P:regulation of synaptic transmission, cholinergic"/>
    <property type="evidence" value="ECO:0007669"/>
    <property type="project" value="InterPro"/>
</dbReference>
<protein>
    <submittedName>
        <fullName evidence="10">(apollo) hypothetical protein</fullName>
    </submittedName>
</protein>
<evidence type="ECO:0000256" key="4">
    <source>
        <dbReference type="ARBA" id="ARBA00022729"/>
    </source>
</evidence>
<dbReference type="InterPro" id="IPR050975">
    <property type="entry name" value="Sleep_regulator"/>
</dbReference>
<evidence type="ECO:0000256" key="8">
    <source>
        <dbReference type="ARBA" id="ARBA00023288"/>
    </source>
</evidence>
<evidence type="ECO:0000256" key="3">
    <source>
        <dbReference type="ARBA" id="ARBA00022692"/>
    </source>
</evidence>